<keyword evidence="3" id="KW-0032">Aminotransferase</keyword>
<name>A0A212K3D2_9BACT</name>
<evidence type="ECO:0000256" key="1">
    <source>
        <dbReference type="ARBA" id="ARBA00001933"/>
    </source>
</evidence>
<protein>
    <recommendedName>
        <fullName evidence="6">Aminotransferase class I/classII large domain-containing protein</fullName>
    </recommendedName>
</protein>
<evidence type="ECO:0000313" key="7">
    <source>
        <dbReference type="EMBL" id="SBW06152.1"/>
    </source>
</evidence>
<dbReference type="GO" id="GO:0006520">
    <property type="term" value="P:amino acid metabolic process"/>
    <property type="evidence" value="ECO:0007669"/>
    <property type="project" value="InterPro"/>
</dbReference>
<proteinExistence type="inferred from homology"/>
<dbReference type="InterPro" id="IPR004839">
    <property type="entry name" value="Aminotransferase_I/II_large"/>
</dbReference>
<evidence type="ECO:0000259" key="6">
    <source>
        <dbReference type="Pfam" id="PF00155"/>
    </source>
</evidence>
<dbReference type="PANTHER" id="PTHR46383:SF1">
    <property type="entry name" value="ASPARTATE AMINOTRANSFERASE"/>
    <property type="match status" value="1"/>
</dbReference>
<dbReference type="PANTHER" id="PTHR46383">
    <property type="entry name" value="ASPARTATE AMINOTRANSFERASE"/>
    <property type="match status" value="1"/>
</dbReference>
<evidence type="ECO:0000256" key="2">
    <source>
        <dbReference type="ARBA" id="ARBA00007441"/>
    </source>
</evidence>
<dbReference type="RefSeq" id="WP_296943919.1">
    <property type="nucleotide sequence ID" value="NZ_LT599032.1"/>
</dbReference>
<gene>
    <name evidence="7" type="ORF">KL86DYS1_31298</name>
</gene>
<feature type="domain" description="Aminotransferase class I/classII large" evidence="6">
    <location>
        <begin position="48"/>
        <end position="425"/>
    </location>
</feature>
<reference evidence="7" key="1">
    <citation type="submission" date="2016-04" db="EMBL/GenBank/DDBJ databases">
        <authorList>
            <person name="Evans L.H."/>
            <person name="Alamgir A."/>
            <person name="Owens N."/>
            <person name="Weber N.D."/>
            <person name="Virtaneva K."/>
            <person name="Barbian K."/>
            <person name="Babar A."/>
            <person name="Rosenke K."/>
        </authorList>
    </citation>
    <scope>NUCLEOTIDE SEQUENCE</scope>
    <source>
        <strain evidence="7">86-1</strain>
    </source>
</reference>
<dbReference type="Gene3D" id="3.90.1150.100">
    <property type="match status" value="1"/>
</dbReference>
<dbReference type="CDD" id="cd00609">
    <property type="entry name" value="AAT_like"/>
    <property type="match status" value="1"/>
</dbReference>
<dbReference type="GO" id="GO:0008483">
    <property type="term" value="F:transaminase activity"/>
    <property type="evidence" value="ECO:0007669"/>
    <property type="project" value="UniProtKB-KW"/>
</dbReference>
<evidence type="ECO:0000256" key="5">
    <source>
        <dbReference type="ARBA" id="ARBA00022898"/>
    </source>
</evidence>
<dbReference type="Gene3D" id="3.40.640.10">
    <property type="entry name" value="Type I PLP-dependent aspartate aminotransferase-like (Major domain)"/>
    <property type="match status" value="1"/>
</dbReference>
<dbReference type="GO" id="GO:0030170">
    <property type="term" value="F:pyridoxal phosphate binding"/>
    <property type="evidence" value="ECO:0007669"/>
    <property type="project" value="InterPro"/>
</dbReference>
<sequence>MQNRVFSQELINQVVDELKITNLEKATIGEVLLLASRLEQVTGIPFIRMDQGVPGLKPCQIGINAEKKALDEGVASMYPAAAGVPVLKKEASRFVKAFLDVDISSGSCIPVTGSVAGSFSSFIACNQRDKDKDTVLFIDPGFPIQKSQLKILDIKYIEFDVYNYRGGGLKAKLEGLLEKGNISSIVYSNPNNPAWICLTEDELQIIGELATKYDAVVIEDLAYFAMDFRTDLGKPFQPPFVPTVARYTDNYILMLSSSKIFSYAGQRAAVLCISDQLFFRKFEALAEKYSGSGIFGPTFIGEILYMITSGITHSTQYGYAAMLKASSDGELDFVKETSEYGRRAYRMKELFNKYGFHVVYDKDINRAISDGFFFTIGYKDMSCAQLMRELLYYGISSIALSTTGSEQQGIRACCSRMSEDLYTVLDERLRFFKLDH</sequence>
<comment type="cofactor">
    <cofactor evidence="1">
        <name>pyridoxal 5'-phosphate</name>
        <dbReference type="ChEBI" id="CHEBI:597326"/>
    </cofactor>
</comment>
<dbReference type="Pfam" id="PF00155">
    <property type="entry name" value="Aminotran_1_2"/>
    <property type="match status" value="1"/>
</dbReference>
<dbReference type="Gene3D" id="6.10.120.10">
    <property type="entry name" value="Bacterial aspartate aminotransferase, helical domain"/>
    <property type="match status" value="1"/>
</dbReference>
<evidence type="ECO:0000256" key="4">
    <source>
        <dbReference type="ARBA" id="ARBA00022679"/>
    </source>
</evidence>
<evidence type="ECO:0000256" key="3">
    <source>
        <dbReference type="ARBA" id="ARBA00022576"/>
    </source>
</evidence>
<dbReference type="InterPro" id="IPR015424">
    <property type="entry name" value="PyrdxlP-dep_Trfase"/>
</dbReference>
<keyword evidence="4" id="KW-0808">Transferase</keyword>
<keyword evidence="5" id="KW-0663">Pyridoxal phosphate</keyword>
<accession>A0A212K3D2</accession>
<dbReference type="InterPro" id="IPR050596">
    <property type="entry name" value="AspAT/PAT-like"/>
</dbReference>
<dbReference type="AlphaFoldDB" id="A0A212K3D2"/>
<dbReference type="EMBL" id="FLUM01000003">
    <property type="protein sequence ID" value="SBW06152.1"/>
    <property type="molecule type" value="Genomic_DNA"/>
</dbReference>
<dbReference type="InterPro" id="IPR015421">
    <property type="entry name" value="PyrdxlP-dep_Trfase_major"/>
</dbReference>
<comment type="similarity">
    <text evidence="2">Belongs to the class-I pyridoxal-phosphate-dependent aminotransferase family.</text>
</comment>
<organism evidence="7">
    <name type="scientific">uncultured Dysgonomonas sp</name>
    <dbReference type="NCBI Taxonomy" id="206096"/>
    <lineage>
        <taxon>Bacteria</taxon>
        <taxon>Pseudomonadati</taxon>
        <taxon>Bacteroidota</taxon>
        <taxon>Bacteroidia</taxon>
        <taxon>Bacteroidales</taxon>
        <taxon>Dysgonomonadaceae</taxon>
        <taxon>Dysgonomonas</taxon>
        <taxon>environmental samples</taxon>
    </lineage>
</organism>
<dbReference type="SUPFAM" id="SSF53383">
    <property type="entry name" value="PLP-dependent transferases"/>
    <property type="match status" value="1"/>
</dbReference>